<feature type="region of interest" description="Disordered" evidence="1">
    <location>
        <begin position="43"/>
        <end position="66"/>
    </location>
</feature>
<name>A0ABP9MJ05_9FLAO</name>
<keyword evidence="3" id="KW-1185">Reference proteome</keyword>
<feature type="compositionally biased region" description="Basic and acidic residues" evidence="1">
    <location>
        <begin position="43"/>
        <end position="54"/>
    </location>
</feature>
<organism evidence="2 3">
    <name type="scientific">Chryseobacterium ginsengisoli</name>
    <dbReference type="NCBI Taxonomy" id="363853"/>
    <lineage>
        <taxon>Bacteria</taxon>
        <taxon>Pseudomonadati</taxon>
        <taxon>Bacteroidota</taxon>
        <taxon>Flavobacteriia</taxon>
        <taxon>Flavobacteriales</taxon>
        <taxon>Weeksellaceae</taxon>
        <taxon>Chryseobacterium group</taxon>
        <taxon>Chryseobacterium</taxon>
    </lineage>
</organism>
<feature type="compositionally biased region" description="Polar residues" evidence="1">
    <location>
        <begin position="55"/>
        <end position="66"/>
    </location>
</feature>
<dbReference type="EMBL" id="BAABHX010000004">
    <property type="protein sequence ID" value="GAA5095752.1"/>
    <property type="molecule type" value="Genomic_DNA"/>
</dbReference>
<proteinExistence type="predicted"/>
<evidence type="ECO:0000313" key="2">
    <source>
        <dbReference type="EMBL" id="GAA5095752.1"/>
    </source>
</evidence>
<accession>A0ABP9MJ05</accession>
<comment type="caution">
    <text evidence="2">The sequence shown here is derived from an EMBL/GenBank/DDBJ whole genome shotgun (WGS) entry which is preliminary data.</text>
</comment>
<gene>
    <name evidence="2" type="ORF">GCM10023210_28890</name>
</gene>
<dbReference type="Proteomes" id="UP001500353">
    <property type="component" value="Unassembled WGS sequence"/>
</dbReference>
<reference evidence="3" key="1">
    <citation type="journal article" date="2019" name="Int. J. Syst. Evol. Microbiol.">
        <title>The Global Catalogue of Microorganisms (GCM) 10K type strain sequencing project: providing services to taxonomists for standard genome sequencing and annotation.</title>
        <authorList>
            <consortium name="The Broad Institute Genomics Platform"/>
            <consortium name="The Broad Institute Genome Sequencing Center for Infectious Disease"/>
            <person name="Wu L."/>
            <person name="Ma J."/>
        </authorList>
    </citation>
    <scope>NUCLEOTIDE SEQUENCE [LARGE SCALE GENOMIC DNA]</scope>
    <source>
        <strain evidence="3">JCM 18019</strain>
    </source>
</reference>
<evidence type="ECO:0000313" key="3">
    <source>
        <dbReference type="Proteomes" id="UP001500353"/>
    </source>
</evidence>
<sequence length="66" mass="7041">MKKILKKNTMSQILGGKVVNTKGTVTTTCGNQTCTTTQTDSFDDKNGDGIRNENESGTSTVTTVCH</sequence>
<evidence type="ECO:0000256" key="1">
    <source>
        <dbReference type="SAM" id="MobiDB-lite"/>
    </source>
</evidence>
<protein>
    <submittedName>
        <fullName evidence="2">Uncharacterized protein</fullName>
    </submittedName>
</protein>